<name>A0ABR6B7R3_9PSEU</name>
<dbReference type="RefSeq" id="WP_025359515.1">
    <property type="nucleotide sequence ID" value="NZ_BAAABQ010000010.1"/>
</dbReference>
<keyword evidence="1" id="KW-0472">Membrane</keyword>
<keyword evidence="1" id="KW-0812">Transmembrane</keyword>
<organism evidence="2 3">
    <name type="scientific">Kutzneria viridogrisea</name>
    <dbReference type="NCBI Taxonomy" id="47990"/>
    <lineage>
        <taxon>Bacteria</taxon>
        <taxon>Bacillati</taxon>
        <taxon>Actinomycetota</taxon>
        <taxon>Actinomycetes</taxon>
        <taxon>Pseudonocardiales</taxon>
        <taxon>Pseudonocardiaceae</taxon>
        <taxon>Kutzneria</taxon>
    </lineage>
</organism>
<reference evidence="2 3" key="1">
    <citation type="submission" date="2020-08" db="EMBL/GenBank/DDBJ databases">
        <title>Genomic Encyclopedia of Archaeal and Bacterial Type Strains, Phase II (KMG-II): from individual species to whole genera.</title>
        <authorList>
            <person name="Goeker M."/>
        </authorList>
    </citation>
    <scope>NUCLEOTIDE SEQUENCE [LARGE SCALE GENOMIC DNA]</scope>
    <source>
        <strain evidence="2 3">DSM 43850</strain>
    </source>
</reference>
<dbReference type="EMBL" id="JACJID010000001">
    <property type="protein sequence ID" value="MBA8922830.1"/>
    <property type="molecule type" value="Genomic_DNA"/>
</dbReference>
<comment type="caution">
    <text evidence="2">The sequence shown here is derived from an EMBL/GenBank/DDBJ whole genome shotgun (WGS) entry which is preliminary data.</text>
</comment>
<dbReference type="Proteomes" id="UP000517916">
    <property type="component" value="Unassembled WGS sequence"/>
</dbReference>
<evidence type="ECO:0000256" key="1">
    <source>
        <dbReference type="SAM" id="Phobius"/>
    </source>
</evidence>
<feature type="transmembrane region" description="Helical" evidence="1">
    <location>
        <begin position="421"/>
        <end position="440"/>
    </location>
</feature>
<evidence type="ECO:0000313" key="3">
    <source>
        <dbReference type="Proteomes" id="UP000517916"/>
    </source>
</evidence>
<keyword evidence="1" id="KW-1133">Transmembrane helix</keyword>
<feature type="transmembrane region" description="Helical" evidence="1">
    <location>
        <begin position="460"/>
        <end position="477"/>
    </location>
</feature>
<proteinExistence type="predicted"/>
<protein>
    <submittedName>
        <fullName evidence="2">Uncharacterized protein</fullName>
    </submittedName>
</protein>
<gene>
    <name evidence="2" type="ORF">BC739_000027</name>
</gene>
<accession>A0ABR6B7R3</accession>
<evidence type="ECO:0000313" key="2">
    <source>
        <dbReference type="EMBL" id="MBA8922830.1"/>
    </source>
</evidence>
<sequence>MNPTDSALDEALRPLAGVNLYRANIFRISGLPTSATAAQVNSRRREATMLAKLGTAAPPPRAGELPLPSPPDEEALRAAFEALRDPVTRFVHEVLWLWGGEKAAAHDEAIRAHCTALEEERPGEPRSPAELERLDQLWRQALKAWASVLYAARTWDRPRQRVREIDDPRLTIGTLRRLEARLPLHVVTTLVELAARTAELDSEDAADRYLELLDDSPFGEDLVEKAVLAVSRTAEERVFAACTAAENMVVSSSESGLTAARTLIDRATPQLRVVSALLGPDNPATSAVHDAVAAGINQCAVAYWNAKDQPPGVVALLREAQDLARESTTSAQISRNLNTCGSEFVLVQVLDLCKAKDVDGAADRLRAWRERTTDPELDAHLGTLLDDPFALRGPIQSAPFTGNVFGIGVTAVGQRARAADGSYIATYCFTIIFLLIPMAAYHRDARYVYAKVPLSRFARWWRVAMLVLLPTLFALVFLSGTAALWVGALAGITAGVALLARQKVLSDWVAERSAMEEV</sequence>
<keyword evidence="3" id="KW-1185">Reference proteome</keyword>